<proteinExistence type="predicted"/>
<dbReference type="EMBL" id="CAJPIN010060565">
    <property type="protein sequence ID" value="CAG2066904.1"/>
    <property type="molecule type" value="Genomic_DNA"/>
</dbReference>
<name>A0ABN7PIF3_TIMPD</name>
<gene>
    <name evidence="2" type="ORF">TPAB3V08_LOCUS13847</name>
</gene>
<dbReference type="Proteomes" id="UP001153148">
    <property type="component" value="Unassembled WGS sequence"/>
</dbReference>
<accession>A0ABN7PIF3</accession>
<protein>
    <submittedName>
        <fullName evidence="2">Uncharacterized protein</fullName>
    </submittedName>
</protein>
<feature type="compositionally biased region" description="Polar residues" evidence="1">
    <location>
        <begin position="54"/>
        <end position="68"/>
    </location>
</feature>
<evidence type="ECO:0000313" key="2">
    <source>
        <dbReference type="EMBL" id="CAG2066904.1"/>
    </source>
</evidence>
<feature type="compositionally biased region" description="Basic residues" evidence="1">
    <location>
        <begin position="1"/>
        <end position="11"/>
    </location>
</feature>
<evidence type="ECO:0000313" key="3">
    <source>
        <dbReference type="Proteomes" id="UP001153148"/>
    </source>
</evidence>
<comment type="caution">
    <text evidence="2">The sequence shown here is derived from an EMBL/GenBank/DDBJ whole genome shotgun (WGS) entry which is preliminary data.</text>
</comment>
<sequence length="95" mass="10543">TSKHPSRRRSSRKTDVDTDESDSDPDQLTSSRTESSNQLDMGKLKHNFIYHGAHSSTSSDISPMSEQKSLPRRGRSSNVEVCDLQSGSTIFDNVT</sequence>
<feature type="compositionally biased region" description="Polar residues" evidence="1">
    <location>
        <begin position="27"/>
        <end position="39"/>
    </location>
</feature>
<feature type="non-terminal residue" evidence="2">
    <location>
        <position position="1"/>
    </location>
</feature>
<feature type="region of interest" description="Disordered" evidence="1">
    <location>
        <begin position="1"/>
        <end position="79"/>
    </location>
</feature>
<evidence type="ECO:0000256" key="1">
    <source>
        <dbReference type="SAM" id="MobiDB-lite"/>
    </source>
</evidence>
<reference evidence="2" key="1">
    <citation type="submission" date="2021-03" db="EMBL/GenBank/DDBJ databases">
        <authorList>
            <person name="Tran Van P."/>
        </authorList>
    </citation>
    <scope>NUCLEOTIDE SEQUENCE</scope>
</reference>
<keyword evidence="3" id="KW-1185">Reference proteome</keyword>
<organism evidence="2 3">
    <name type="scientific">Timema podura</name>
    <name type="common">Walking stick</name>
    <dbReference type="NCBI Taxonomy" id="61482"/>
    <lineage>
        <taxon>Eukaryota</taxon>
        <taxon>Metazoa</taxon>
        <taxon>Ecdysozoa</taxon>
        <taxon>Arthropoda</taxon>
        <taxon>Hexapoda</taxon>
        <taxon>Insecta</taxon>
        <taxon>Pterygota</taxon>
        <taxon>Neoptera</taxon>
        <taxon>Polyneoptera</taxon>
        <taxon>Phasmatodea</taxon>
        <taxon>Timematodea</taxon>
        <taxon>Timematoidea</taxon>
        <taxon>Timematidae</taxon>
        <taxon>Timema</taxon>
    </lineage>
</organism>